<accession>A0A060NJF5</accession>
<dbReference type="AlphaFoldDB" id="A0A060NJF5"/>
<dbReference type="Proteomes" id="UP000066014">
    <property type="component" value="Chromosome"/>
</dbReference>
<name>A0A060NJF5_9BURK</name>
<dbReference type="PANTHER" id="PTHR35271:SF1">
    <property type="entry name" value="ABC TRANSPORTER, SUBSTRATE-BINDING LIPOPROTEIN"/>
    <property type="match status" value="1"/>
</dbReference>
<reference evidence="2 3" key="1">
    <citation type="journal article" date="2014" name="Nat. Commun.">
        <title>Physiological and genomic features of highly alkaliphilic hydrogen-utilizing Betaproteobacteria from a continental serpentinizing site.</title>
        <authorList>
            <person name="Suzuki S."/>
            <person name="Kuenen J.G."/>
            <person name="Schipper K."/>
            <person name="van der Velde S."/>
            <person name="Ishii S."/>
            <person name="Wu A."/>
            <person name="Sorokin D.Y."/>
            <person name="Tenney A."/>
            <person name="Meng X.Y."/>
            <person name="Morrill P.L."/>
            <person name="Kamagata Y."/>
            <person name="Muyzer G."/>
            <person name="Nealson K.H."/>
        </authorList>
    </citation>
    <scope>NUCLEOTIDE SEQUENCE [LARGE SCALE GENOMIC DNA]</scope>
    <source>
        <strain evidence="2 3">B1</strain>
    </source>
</reference>
<feature type="signal peptide" evidence="1">
    <location>
        <begin position="1"/>
        <end position="18"/>
    </location>
</feature>
<dbReference type="Gene3D" id="3.40.50.2300">
    <property type="match status" value="1"/>
</dbReference>
<dbReference type="EMBL" id="AP014569">
    <property type="protein sequence ID" value="BAO82396.1"/>
    <property type="molecule type" value="Genomic_DNA"/>
</dbReference>
<keyword evidence="3" id="KW-1185">Reference proteome</keyword>
<sequence>MGLLAGLGLLGLGQLASADLWAQGIAPAVAQPATNPNPSPLWVVMSERNAAQDEALRVLRSGAALPLQAGLWSDWAQWEQLASGSALMLLGARALAAWAQRQPPALPAMPWVAGLLSQAAWAGLPAALRGRTHVAWLDQPLPRLAELLRLALPDRSRVAVLFGPATRVWREPLQEALHARHWQMQAAQLHESDGPAELFAALSRVLDSSEALLLLPDAQVVQPSQFQNLLIAAYRQRLPVVSFSQAHVRSGASLGLYTTPTQAALQMLDLLRKAQQPGVRLQQQWASQFELAINEPVARSLNLLLPSVAMLAGALMQRTGAAPEGGAR</sequence>
<dbReference type="KEGG" id="cbab:SMCB_0168"/>
<dbReference type="STRING" id="1458426.SMCB_0168"/>
<feature type="chain" id="PRO_5001584954" evidence="1">
    <location>
        <begin position="19"/>
        <end position="328"/>
    </location>
</feature>
<evidence type="ECO:0000256" key="1">
    <source>
        <dbReference type="SAM" id="SignalP"/>
    </source>
</evidence>
<keyword evidence="1" id="KW-0732">Signal</keyword>
<proteinExistence type="predicted"/>
<evidence type="ECO:0000313" key="2">
    <source>
        <dbReference type="EMBL" id="BAO82396.1"/>
    </source>
</evidence>
<protein>
    <submittedName>
        <fullName evidence="2">ABC-type uncharacterized transport system, periplasmic component</fullName>
    </submittedName>
</protein>
<dbReference type="PANTHER" id="PTHR35271">
    <property type="entry name" value="ABC TRANSPORTER, SUBSTRATE-BINDING LIPOPROTEIN-RELATED"/>
    <property type="match status" value="1"/>
</dbReference>
<organism evidence="2 3">
    <name type="scientific">Serpentinimonas maccroryi</name>
    <dbReference type="NCBI Taxonomy" id="1458426"/>
    <lineage>
        <taxon>Bacteria</taxon>
        <taxon>Pseudomonadati</taxon>
        <taxon>Pseudomonadota</taxon>
        <taxon>Betaproteobacteria</taxon>
        <taxon>Burkholderiales</taxon>
        <taxon>Comamonadaceae</taxon>
        <taxon>Serpentinimonas</taxon>
    </lineage>
</organism>
<dbReference type="RefSeq" id="WP_045534374.1">
    <property type="nucleotide sequence ID" value="NZ_AP014569.1"/>
</dbReference>
<dbReference type="HOGENOM" id="CLU_058196_4_1_4"/>
<dbReference type="InterPro" id="IPR007487">
    <property type="entry name" value="ABC_transpt-TYRBP-like"/>
</dbReference>
<gene>
    <name evidence="2" type="ORF">SMCB_0168</name>
</gene>
<dbReference type="OrthoDB" id="9178917at2"/>
<evidence type="ECO:0000313" key="3">
    <source>
        <dbReference type="Proteomes" id="UP000066014"/>
    </source>
</evidence>